<dbReference type="InterPro" id="IPR011053">
    <property type="entry name" value="Single_hybrid_motif"/>
</dbReference>
<dbReference type="InterPro" id="IPR001249">
    <property type="entry name" value="AcCoA_biotinCC"/>
</dbReference>
<dbReference type="RefSeq" id="WP_067639372.1">
    <property type="nucleotide sequence ID" value="NZ_JAAXOM010000001.1"/>
</dbReference>
<keyword evidence="1" id="KW-0275">Fatty acid biosynthesis</keyword>
<keyword evidence="1" id="KW-0092">Biotin</keyword>
<feature type="domain" description="Lipoyl-binding" evidence="2">
    <location>
        <begin position="1"/>
        <end position="79"/>
    </location>
</feature>
<dbReference type="Pfam" id="PF00364">
    <property type="entry name" value="Biotin_lipoyl"/>
    <property type="match status" value="1"/>
</dbReference>
<dbReference type="GO" id="GO:0006633">
    <property type="term" value="P:fatty acid biosynthetic process"/>
    <property type="evidence" value="ECO:0007669"/>
    <property type="project" value="UniProtKB-UniPathway"/>
</dbReference>
<evidence type="ECO:0000259" key="2">
    <source>
        <dbReference type="PROSITE" id="PS50968"/>
    </source>
</evidence>
<comment type="caution">
    <text evidence="3">The sequence shown here is derived from an EMBL/GenBank/DDBJ whole genome shotgun (WGS) entry which is preliminary data.</text>
</comment>
<reference evidence="3 4" key="1">
    <citation type="submission" date="2020-04" db="EMBL/GenBank/DDBJ databases">
        <title>MicrobeNet Type strains.</title>
        <authorList>
            <person name="Nicholson A.C."/>
        </authorList>
    </citation>
    <scope>NUCLEOTIDE SEQUENCE [LARGE SCALE GENOMIC DNA]</scope>
    <source>
        <strain evidence="3 4">DSM 44960</strain>
    </source>
</reference>
<proteinExistence type="predicted"/>
<keyword evidence="4" id="KW-1185">Reference proteome</keyword>
<dbReference type="AlphaFoldDB" id="A0A846W2J4"/>
<dbReference type="SUPFAM" id="SSF51230">
    <property type="entry name" value="Single hybrid motif"/>
    <property type="match status" value="1"/>
</dbReference>
<comment type="function">
    <text evidence="1">This protein is a component of the acetyl coenzyme A carboxylase complex; first, biotin carboxylase catalyzes the carboxylation of the carrier protein and then the transcarboxylase transfers the carboxyl group to form malonyl-CoA.</text>
</comment>
<name>A0A846W2J4_9NOCA</name>
<dbReference type="Proteomes" id="UP000572007">
    <property type="component" value="Unassembled WGS sequence"/>
</dbReference>
<keyword evidence="1" id="KW-0276">Fatty acid metabolism</keyword>
<dbReference type="EMBL" id="JAAXOM010000001">
    <property type="protein sequence ID" value="NKX86867.1"/>
    <property type="molecule type" value="Genomic_DNA"/>
</dbReference>
<accession>A0A846W2J4</accession>
<dbReference type="CDD" id="cd06850">
    <property type="entry name" value="biotinyl_domain"/>
    <property type="match status" value="1"/>
</dbReference>
<keyword evidence="1" id="KW-0444">Lipid biosynthesis</keyword>
<sequence>MSEHNIASPLPGVFYRSPAPGQPPFVEVGSPVSPGQTVGLVEIMKQFSEIKTETAGTLKSFRVDDYGTVAPGDVIAVVEGE</sequence>
<dbReference type="GO" id="GO:0009317">
    <property type="term" value="C:acetyl-CoA carboxylase complex"/>
    <property type="evidence" value="ECO:0007669"/>
    <property type="project" value="InterPro"/>
</dbReference>
<dbReference type="PRINTS" id="PR01071">
    <property type="entry name" value="ACOABIOTINCC"/>
</dbReference>
<keyword evidence="1" id="KW-0443">Lipid metabolism</keyword>
<dbReference type="GO" id="GO:0003989">
    <property type="term" value="F:acetyl-CoA carboxylase activity"/>
    <property type="evidence" value="ECO:0007669"/>
    <property type="project" value="InterPro"/>
</dbReference>
<comment type="pathway">
    <text evidence="1">Lipid metabolism; fatty acid biosynthesis.</text>
</comment>
<dbReference type="Gene3D" id="2.40.50.100">
    <property type="match status" value="1"/>
</dbReference>
<protein>
    <recommendedName>
        <fullName evidence="1">Biotin carboxyl carrier protein of acetyl-CoA carboxylase</fullName>
    </recommendedName>
</protein>
<evidence type="ECO:0000313" key="4">
    <source>
        <dbReference type="Proteomes" id="UP000572007"/>
    </source>
</evidence>
<dbReference type="PROSITE" id="PS50968">
    <property type="entry name" value="BIOTINYL_LIPOYL"/>
    <property type="match status" value="1"/>
</dbReference>
<dbReference type="InterPro" id="IPR000089">
    <property type="entry name" value="Biotin_lipoyl"/>
</dbReference>
<dbReference type="UniPathway" id="UPA00094"/>
<organism evidence="3 4">
    <name type="scientific">Nocardia coubleae</name>
    <dbReference type="NCBI Taxonomy" id="356147"/>
    <lineage>
        <taxon>Bacteria</taxon>
        <taxon>Bacillati</taxon>
        <taxon>Actinomycetota</taxon>
        <taxon>Actinomycetes</taxon>
        <taxon>Mycobacteriales</taxon>
        <taxon>Nocardiaceae</taxon>
        <taxon>Nocardia</taxon>
    </lineage>
</organism>
<dbReference type="NCBIfam" id="NF005457">
    <property type="entry name" value="PRK07051.1"/>
    <property type="match status" value="1"/>
</dbReference>
<evidence type="ECO:0000256" key="1">
    <source>
        <dbReference type="RuleBase" id="RU364072"/>
    </source>
</evidence>
<gene>
    <name evidence="3" type="ORF">HGA10_06010</name>
</gene>
<evidence type="ECO:0000313" key="3">
    <source>
        <dbReference type="EMBL" id="NKX86867.1"/>
    </source>
</evidence>